<evidence type="ECO:0000313" key="2">
    <source>
        <dbReference type="EMBL" id="KAH3889220.1"/>
    </source>
</evidence>
<name>A0A9D4N559_DREPO</name>
<evidence type="ECO:0000256" key="1">
    <source>
        <dbReference type="SAM" id="MobiDB-lite"/>
    </source>
</evidence>
<dbReference type="EMBL" id="JAIWYP010000001">
    <property type="protein sequence ID" value="KAH3889220.1"/>
    <property type="molecule type" value="Genomic_DNA"/>
</dbReference>
<protein>
    <submittedName>
        <fullName evidence="2">Uncharacterized protein</fullName>
    </submittedName>
</protein>
<evidence type="ECO:0000313" key="3">
    <source>
        <dbReference type="Proteomes" id="UP000828390"/>
    </source>
</evidence>
<dbReference type="Proteomes" id="UP000828390">
    <property type="component" value="Unassembled WGS sequence"/>
</dbReference>
<reference evidence="2" key="1">
    <citation type="journal article" date="2019" name="bioRxiv">
        <title>The Genome of the Zebra Mussel, Dreissena polymorpha: A Resource for Invasive Species Research.</title>
        <authorList>
            <person name="McCartney M.A."/>
            <person name="Auch B."/>
            <person name="Kono T."/>
            <person name="Mallez S."/>
            <person name="Zhang Y."/>
            <person name="Obille A."/>
            <person name="Becker A."/>
            <person name="Abrahante J.E."/>
            <person name="Garbe J."/>
            <person name="Badalamenti J.P."/>
            <person name="Herman A."/>
            <person name="Mangelson H."/>
            <person name="Liachko I."/>
            <person name="Sullivan S."/>
            <person name="Sone E.D."/>
            <person name="Koren S."/>
            <person name="Silverstein K.A.T."/>
            <person name="Beckman K.B."/>
            <person name="Gohl D.M."/>
        </authorList>
    </citation>
    <scope>NUCLEOTIDE SEQUENCE</scope>
    <source>
        <strain evidence="2">Duluth1</strain>
        <tissue evidence="2">Whole animal</tissue>
    </source>
</reference>
<keyword evidence="3" id="KW-1185">Reference proteome</keyword>
<feature type="region of interest" description="Disordered" evidence="1">
    <location>
        <begin position="305"/>
        <end position="324"/>
    </location>
</feature>
<gene>
    <name evidence="2" type="ORF">DPMN_013271</name>
</gene>
<comment type="caution">
    <text evidence="2">The sequence shown here is derived from an EMBL/GenBank/DDBJ whole genome shotgun (WGS) entry which is preliminary data.</text>
</comment>
<proteinExistence type="predicted"/>
<dbReference type="AlphaFoldDB" id="A0A9D4N559"/>
<accession>A0A9D4N559</accession>
<organism evidence="2 3">
    <name type="scientific">Dreissena polymorpha</name>
    <name type="common">Zebra mussel</name>
    <name type="synonym">Mytilus polymorpha</name>
    <dbReference type="NCBI Taxonomy" id="45954"/>
    <lineage>
        <taxon>Eukaryota</taxon>
        <taxon>Metazoa</taxon>
        <taxon>Spiralia</taxon>
        <taxon>Lophotrochozoa</taxon>
        <taxon>Mollusca</taxon>
        <taxon>Bivalvia</taxon>
        <taxon>Autobranchia</taxon>
        <taxon>Heteroconchia</taxon>
        <taxon>Euheterodonta</taxon>
        <taxon>Imparidentia</taxon>
        <taxon>Neoheterodontei</taxon>
        <taxon>Myida</taxon>
        <taxon>Dreissenoidea</taxon>
        <taxon>Dreissenidae</taxon>
        <taxon>Dreissena</taxon>
    </lineage>
</organism>
<reference evidence="2" key="2">
    <citation type="submission" date="2020-11" db="EMBL/GenBank/DDBJ databases">
        <authorList>
            <person name="McCartney M.A."/>
            <person name="Auch B."/>
            <person name="Kono T."/>
            <person name="Mallez S."/>
            <person name="Becker A."/>
            <person name="Gohl D.M."/>
            <person name="Silverstein K.A.T."/>
            <person name="Koren S."/>
            <person name="Bechman K.B."/>
            <person name="Herman A."/>
            <person name="Abrahante J.E."/>
            <person name="Garbe J."/>
        </authorList>
    </citation>
    <scope>NUCLEOTIDE SEQUENCE</scope>
    <source>
        <strain evidence="2">Duluth1</strain>
        <tissue evidence="2">Whole animal</tissue>
    </source>
</reference>
<sequence>MSSEGDFGSADLLTDNDSLENGDKIAYHNIVADVHVQSDEINNSVCDARKGQKPITGTCNDLAKDYQSVTCAQDSAQTETKEKCNICFHNSVNMTTYSGNSTGVPNQGKCAAHMGSDGDYCENLRRDISDGSLLKEGETNHVLHREAGEDTQNLFRQDSVDLQHIEAQIICDDADKKKPSNELVSDDFVRQTILKHVEKGKDITIEQVRESINKSDVKINIKIDEKIIKENQDRVDAGLIKRTANSEDVNRNETKCSVRFKELEGGEIQEEHINPEQAVPVEGAPRGIKSERWVSRKLKQRFPFLRERNEEEDQPDEKGKLGSGYTELNACVSSVIK</sequence>